<reference evidence="2" key="1">
    <citation type="submission" date="2020-10" db="EMBL/GenBank/DDBJ databases">
        <title>Taxonomic study of unclassified bacteria belonging to the class Ktedonobacteria.</title>
        <authorList>
            <person name="Yabe S."/>
            <person name="Wang C.M."/>
            <person name="Zheng Y."/>
            <person name="Sakai Y."/>
            <person name="Cavaletti L."/>
            <person name="Monciardini P."/>
            <person name="Donadio S."/>
        </authorList>
    </citation>
    <scope>NUCLEOTIDE SEQUENCE</scope>
    <source>
        <strain evidence="2">ID150040</strain>
    </source>
</reference>
<dbReference type="InterPro" id="IPR001845">
    <property type="entry name" value="HTH_ArsR_DNA-bd_dom"/>
</dbReference>
<dbReference type="Proteomes" id="UP000597444">
    <property type="component" value="Unassembled WGS sequence"/>
</dbReference>
<dbReference type="InterPro" id="IPR036390">
    <property type="entry name" value="WH_DNA-bd_sf"/>
</dbReference>
<name>A0A8J3N5P5_9CHLR</name>
<organism evidence="2 3">
    <name type="scientific">Reticulibacter mediterranei</name>
    <dbReference type="NCBI Taxonomy" id="2778369"/>
    <lineage>
        <taxon>Bacteria</taxon>
        <taxon>Bacillati</taxon>
        <taxon>Chloroflexota</taxon>
        <taxon>Ktedonobacteria</taxon>
        <taxon>Ktedonobacterales</taxon>
        <taxon>Reticulibacteraceae</taxon>
        <taxon>Reticulibacter</taxon>
    </lineage>
</organism>
<dbReference type="InterPro" id="IPR011991">
    <property type="entry name" value="ArsR-like_HTH"/>
</dbReference>
<dbReference type="PROSITE" id="PS50987">
    <property type="entry name" value="HTH_ARSR_2"/>
    <property type="match status" value="1"/>
</dbReference>
<protein>
    <recommendedName>
        <fullName evidence="1">HTH arsR-type domain-containing protein</fullName>
    </recommendedName>
</protein>
<keyword evidence="3" id="KW-1185">Reference proteome</keyword>
<dbReference type="CDD" id="cd00090">
    <property type="entry name" value="HTH_ARSR"/>
    <property type="match status" value="1"/>
</dbReference>
<dbReference type="InterPro" id="IPR036388">
    <property type="entry name" value="WH-like_DNA-bd_sf"/>
</dbReference>
<dbReference type="AlphaFoldDB" id="A0A8J3N5P5"/>
<dbReference type="GO" id="GO:0003700">
    <property type="term" value="F:DNA-binding transcription factor activity"/>
    <property type="evidence" value="ECO:0007669"/>
    <property type="project" value="InterPro"/>
</dbReference>
<evidence type="ECO:0000259" key="1">
    <source>
        <dbReference type="PROSITE" id="PS50987"/>
    </source>
</evidence>
<evidence type="ECO:0000313" key="2">
    <source>
        <dbReference type="EMBL" id="GHO99502.1"/>
    </source>
</evidence>
<dbReference type="EMBL" id="BNJK01000002">
    <property type="protein sequence ID" value="GHO99502.1"/>
    <property type="molecule type" value="Genomic_DNA"/>
</dbReference>
<proteinExistence type="predicted"/>
<feature type="domain" description="HTH arsR-type" evidence="1">
    <location>
        <begin position="7"/>
        <end position="107"/>
    </location>
</feature>
<dbReference type="SUPFAM" id="SSF46785">
    <property type="entry name" value="Winged helix' DNA-binding domain"/>
    <property type="match status" value="1"/>
</dbReference>
<dbReference type="RefSeq" id="WP_220210143.1">
    <property type="nucleotide sequence ID" value="NZ_BNJK01000002.1"/>
</dbReference>
<dbReference type="SMART" id="SM00418">
    <property type="entry name" value="HTH_ARSR"/>
    <property type="match status" value="1"/>
</dbReference>
<dbReference type="Pfam" id="PF01022">
    <property type="entry name" value="HTH_5"/>
    <property type="match status" value="1"/>
</dbReference>
<accession>A0A8J3N5P5</accession>
<dbReference type="Gene3D" id="1.10.10.10">
    <property type="entry name" value="Winged helix-like DNA-binding domain superfamily/Winged helix DNA-binding domain"/>
    <property type="match status" value="1"/>
</dbReference>
<gene>
    <name evidence="2" type="ORF">KSF_095500</name>
</gene>
<comment type="caution">
    <text evidence="2">The sequence shown here is derived from an EMBL/GenBank/DDBJ whole genome shotgun (WGS) entry which is preliminary data.</text>
</comment>
<sequence length="107" mass="11938">MITIEKAEEANLQRLTKRMGVFVEPMRLQIIRLLLEHGEKNVKQLTALVNNEVGKAAPSTISRHLKVLLDAGYLNCTESGTSHFYAMKQTEIQRAIGDLLAYTGLPS</sequence>
<evidence type="ECO:0000313" key="3">
    <source>
        <dbReference type="Proteomes" id="UP000597444"/>
    </source>
</evidence>